<feature type="compositionally biased region" description="Basic and acidic residues" evidence="1">
    <location>
        <begin position="32"/>
        <end position="43"/>
    </location>
</feature>
<reference evidence="2 3" key="1">
    <citation type="submission" date="2024-08" db="EMBL/GenBank/DDBJ databases">
        <title>Whole-genome sequencing of halo(alkali)philic microorganisms from hypersaline lakes.</title>
        <authorList>
            <person name="Sorokin D.Y."/>
            <person name="Merkel A.Y."/>
            <person name="Messina E."/>
            <person name="Yakimov M."/>
        </authorList>
    </citation>
    <scope>NUCLEOTIDE SEQUENCE [LARGE SCALE GENOMIC DNA]</scope>
    <source>
        <strain evidence="2 3">Cl-TMA</strain>
    </source>
</reference>
<organism evidence="2 3">
    <name type="scientific">Thiohalorhabdus methylotrophus</name>
    <dbReference type="NCBI Taxonomy" id="3242694"/>
    <lineage>
        <taxon>Bacteria</taxon>
        <taxon>Pseudomonadati</taxon>
        <taxon>Pseudomonadota</taxon>
        <taxon>Gammaproteobacteria</taxon>
        <taxon>Thiohalorhabdales</taxon>
        <taxon>Thiohalorhabdaceae</taxon>
        <taxon>Thiohalorhabdus</taxon>
    </lineage>
</organism>
<evidence type="ECO:0000256" key="1">
    <source>
        <dbReference type="SAM" id="MobiDB-lite"/>
    </source>
</evidence>
<evidence type="ECO:0000313" key="3">
    <source>
        <dbReference type="Proteomes" id="UP001575181"/>
    </source>
</evidence>
<keyword evidence="3" id="KW-1185">Reference proteome</keyword>
<proteinExistence type="predicted"/>
<protein>
    <submittedName>
        <fullName evidence="2">Uncharacterized protein</fullName>
    </submittedName>
</protein>
<evidence type="ECO:0000313" key="2">
    <source>
        <dbReference type="EMBL" id="MFA9461731.1"/>
    </source>
</evidence>
<dbReference type="Proteomes" id="UP001575181">
    <property type="component" value="Unassembled WGS sequence"/>
</dbReference>
<feature type="region of interest" description="Disordered" evidence="1">
    <location>
        <begin position="20"/>
        <end position="43"/>
    </location>
</feature>
<accession>A0ABV4TWL7</accession>
<comment type="caution">
    <text evidence="2">The sequence shown here is derived from an EMBL/GenBank/DDBJ whole genome shotgun (WGS) entry which is preliminary data.</text>
</comment>
<gene>
    <name evidence="2" type="ORF">ACERLL_12960</name>
</gene>
<sequence>MKTGAGAENNMATIRRYLPEHSSLVPSGPEAEFQRTRLEVNER</sequence>
<name>A0ABV4TWL7_9GAMM</name>
<dbReference type="EMBL" id="JBGUAW010000008">
    <property type="protein sequence ID" value="MFA9461731.1"/>
    <property type="molecule type" value="Genomic_DNA"/>
</dbReference>
<dbReference type="RefSeq" id="WP_373656591.1">
    <property type="nucleotide sequence ID" value="NZ_JBGUAW010000008.1"/>
</dbReference>